<dbReference type="SUPFAM" id="SSF53335">
    <property type="entry name" value="S-adenosyl-L-methionine-dependent methyltransferases"/>
    <property type="match status" value="1"/>
</dbReference>
<dbReference type="InterPro" id="IPR052356">
    <property type="entry name" value="Thiol_S-MT"/>
</dbReference>
<gene>
    <name evidence="2" type="ORF">ISQ19_05950</name>
</gene>
<evidence type="ECO:0000313" key="2">
    <source>
        <dbReference type="EMBL" id="MBL6762221.1"/>
    </source>
</evidence>
<keyword evidence="2" id="KW-0489">Methyltransferase</keyword>
<evidence type="ECO:0000259" key="1">
    <source>
        <dbReference type="Pfam" id="PF08241"/>
    </source>
</evidence>
<evidence type="ECO:0000313" key="3">
    <source>
        <dbReference type="Proteomes" id="UP000785783"/>
    </source>
</evidence>
<name>A0A937L3A7_9PROT</name>
<dbReference type="CDD" id="cd02440">
    <property type="entry name" value="AdoMet_MTases"/>
    <property type="match status" value="1"/>
</dbReference>
<dbReference type="Gene3D" id="3.40.50.150">
    <property type="entry name" value="Vaccinia Virus protein VP39"/>
    <property type="match status" value="1"/>
</dbReference>
<dbReference type="GO" id="GO:0032259">
    <property type="term" value="P:methylation"/>
    <property type="evidence" value="ECO:0007669"/>
    <property type="project" value="UniProtKB-KW"/>
</dbReference>
<feature type="domain" description="Methyltransferase type 11" evidence="1">
    <location>
        <begin position="52"/>
        <end position="147"/>
    </location>
</feature>
<dbReference type="InterPro" id="IPR029063">
    <property type="entry name" value="SAM-dependent_MTases_sf"/>
</dbReference>
<keyword evidence="2" id="KW-0808">Transferase</keyword>
<dbReference type="EMBL" id="JADHOK010000088">
    <property type="protein sequence ID" value="MBL6762221.1"/>
    <property type="molecule type" value="Genomic_DNA"/>
</dbReference>
<dbReference type="AlphaFoldDB" id="A0A937L3A7"/>
<protein>
    <submittedName>
        <fullName evidence="2">Class I SAM-dependent methyltransferase</fullName>
    </submittedName>
</protein>
<sequence length="220" mass="24633">MTVHTPLRADDVRRSYARWAGHYDFTFALFGRKYVKKIVHRLNDETHGCHVLDVGTGTGLSLPYFRPGLSVTGIDISEEMLARAAQRVRRKKLHNIAGLHVMDADNLQFEDATFDSVLATFVMSVVPNQSLVLSEIERITRPGGKVFLFNHFCADSRDKSLRALAERAMAPASRKVGFHSDFSRAHLSFANSAFRVIDEASFGPFDMFTLLTLQKAASEV</sequence>
<proteinExistence type="predicted"/>
<accession>A0A937L3A7</accession>
<dbReference type="InterPro" id="IPR013216">
    <property type="entry name" value="Methyltransf_11"/>
</dbReference>
<dbReference type="Proteomes" id="UP000785783">
    <property type="component" value="Unassembled WGS sequence"/>
</dbReference>
<dbReference type="PANTHER" id="PTHR45036">
    <property type="entry name" value="METHYLTRANSFERASE LIKE 7B"/>
    <property type="match status" value="1"/>
</dbReference>
<reference evidence="2" key="1">
    <citation type="submission" date="2020-10" db="EMBL/GenBank/DDBJ databases">
        <title>Microbiome of the Black Sea water column analyzed by genome centric metagenomics.</title>
        <authorList>
            <person name="Cabello-Yeves P.J."/>
            <person name="Callieri C."/>
            <person name="Picazo A."/>
            <person name="Mehrshad M."/>
            <person name="Haro-Moreno J.M."/>
            <person name="Roda-Garcia J."/>
            <person name="Dzembekova N."/>
            <person name="Slabakova V."/>
            <person name="Slabakova N."/>
            <person name="Moncheva S."/>
            <person name="Rodriguez-Valera F."/>
        </authorList>
    </citation>
    <scope>NUCLEOTIDE SEQUENCE</scope>
    <source>
        <strain evidence="2">BS307-5m-G5</strain>
    </source>
</reference>
<dbReference type="Pfam" id="PF08241">
    <property type="entry name" value="Methyltransf_11"/>
    <property type="match status" value="1"/>
</dbReference>
<dbReference type="GO" id="GO:0008757">
    <property type="term" value="F:S-adenosylmethionine-dependent methyltransferase activity"/>
    <property type="evidence" value="ECO:0007669"/>
    <property type="project" value="InterPro"/>
</dbReference>
<dbReference type="PANTHER" id="PTHR45036:SF1">
    <property type="entry name" value="METHYLTRANSFERASE LIKE 7A"/>
    <property type="match status" value="1"/>
</dbReference>
<organism evidence="2 3">
    <name type="scientific">PS1 clade bacterium</name>
    <dbReference type="NCBI Taxonomy" id="2175152"/>
    <lineage>
        <taxon>Bacteria</taxon>
        <taxon>Pseudomonadati</taxon>
        <taxon>Pseudomonadota</taxon>
        <taxon>Alphaproteobacteria</taxon>
        <taxon>PS1 clade</taxon>
    </lineage>
</organism>
<comment type="caution">
    <text evidence="2">The sequence shown here is derived from an EMBL/GenBank/DDBJ whole genome shotgun (WGS) entry which is preliminary data.</text>
</comment>